<dbReference type="PROSITE" id="PS51257">
    <property type="entry name" value="PROKAR_LIPOPROTEIN"/>
    <property type="match status" value="1"/>
</dbReference>
<keyword evidence="3" id="KW-1185">Reference proteome</keyword>
<keyword evidence="1" id="KW-0732">Signal</keyword>
<dbReference type="AlphaFoldDB" id="D0LHG1"/>
<dbReference type="HOGENOM" id="CLU_1164597_0_0_7"/>
<accession>D0LHG1</accession>
<evidence type="ECO:0000313" key="2">
    <source>
        <dbReference type="EMBL" id="ACY12823.1"/>
    </source>
</evidence>
<evidence type="ECO:0000313" key="3">
    <source>
        <dbReference type="Proteomes" id="UP000001880"/>
    </source>
</evidence>
<dbReference type="Proteomes" id="UP000001880">
    <property type="component" value="Chromosome"/>
</dbReference>
<proteinExistence type="predicted"/>
<reference evidence="2 3" key="1">
    <citation type="journal article" date="2010" name="Stand. Genomic Sci.">
        <title>Complete genome sequence of Haliangium ochraceum type strain (SMP-2).</title>
        <authorList>
            <consortium name="US DOE Joint Genome Institute (JGI-PGF)"/>
            <person name="Ivanova N."/>
            <person name="Daum C."/>
            <person name="Lang E."/>
            <person name="Abt B."/>
            <person name="Kopitz M."/>
            <person name="Saunders E."/>
            <person name="Lapidus A."/>
            <person name="Lucas S."/>
            <person name="Glavina Del Rio T."/>
            <person name="Nolan M."/>
            <person name="Tice H."/>
            <person name="Copeland A."/>
            <person name="Cheng J.F."/>
            <person name="Chen F."/>
            <person name="Bruce D."/>
            <person name="Goodwin L."/>
            <person name="Pitluck S."/>
            <person name="Mavromatis K."/>
            <person name="Pati A."/>
            <person name="Mikhailova N."/>
            <person name="Chen A."/>
            <person name="Palaniappan K."/>
            <person name="Land M."/>
            <person name="Hauser L."/>
            <person name="Chang Y.J."/>
            <person name="Jeffries C.D."/>
            <person name="Detter J.C."/>
            <person name="Brettin T."/>
            <person name="Rohde M."/>
            <person name="Goker M."/>
            <person name="Bristow J."/>
            <person name="Markowitz V."/>
            <person name="Eisen J.A."/>
            <person name="Hugenholtz P."/>
            <person name="Kyrpides N.C."/>
            <person name="Klenk H.P."/>
        </authorList>
    </citation>
    <scope>NUCLEOTIDE SEQUENCE [LARGE SCALE GENOMIC DNA]</scope>
    <source>
        <strain evidence="3">DSM 14365 / CIP 107738 / JCM 11303 / AJ 13395 / SMP-2</strain>
    </source>
</reference>
<gene>
    <name evidence="2" type="ordered locus">Hoch_0182</name>
</gene>
<protein>
    <recommendedName>
        <fullName evidence="4">Lipoprotein</fullName>
    </recommendedName>
</protein>
<evidence type="ECO:0000256" key="1">
    <source>
        <dbReference type="SAM" id="SignalP"/>
    </source>
</evidence>
<feature type="signal peptide" evidence="1">
    <location>
        <begin position="1"/>
        <end position="20"/>
    </location>
</feature>
<feature type="chain" id="PRO_5003010602" description="Lipoprotein" evidence="1">
    <location>
        <begin position="21"/>
        <end position="238"/>
    </location>
</feature>
<dbReference type="KEGG" id="hoh:Hoch_0182"/>
<name>D0LHG1_HALO1</name>
<dbReference type="EMBL" id="CP001804">
    <property type="protein sequence ID" value="ACY12823.1"/>
    <property type="molecule type" value="Genomic_DNA"/>
</dbReference>
<organism evidence="2 3">
    <name type="scientific">Haliangium ochraceum (strain DSM 14365 / JCM 11303 / SMP-2)</name>
    <dbReference type="NCBI Taxonomy" id="502025"/>
    <lineage>
        <taxon>Bacteria</taxon>
        <taxon>Pseudomonadati</taxon>
        <taxon>Myxococcota</taxon>
        <taxon>Polyangia</taxon>
        <taxon>Haliangiales</taxon>
        <taxon>Kofleriaceae</taxon>
        <taxon>Haliangium</taxon>
    </lineage>
</organism>
<evidence type="ECO:0008006" key="4">
    <source>
        <dbReference type="Google" id="ProtNLM"/>
    </source>
</evidence>
<sequence length="238" mass="25346">MRPQLSCVVSTLAVAALLGAAPLMTGCKGPGPKQIGEATLAQASGVEAVPAEAEDAPVVELMPEREATIPEGSVVKLAIDRNTPWGQVIASLDVMAERQQTPVLLVAERRRVRALPAIETLAVDDEDEVKSFLAAALEVIAYTDGKVCVRHPEVLEAKCVQTPSKKYIDGAFTRQLVREATKGYGLRAAAIDLPAGLHWADAVRVIDGVRTCCGEDIAIRPVYVPPEALPERVQVPAE</sequence>
<dbReference type="RefSeq" id="WP_012825450.1">
    <property type="nucleotide sequence ID" value="NC_013440.1"/>
</dbReference>